<name>A0A6C0D2L6_9ZZZZ</name>
<dbReference type="Gene3D" id="3.40.395.10">
    <property type="entry name" value="Adenoviral Proteinase, Chain A"/>
    <property type="match status" value="1"/>
</dbReference>
<dbReference type="AlphaFoldDB" id="A0A6C0D2L6"/>
<evidence type="ECO:0000256" key="2">
    <source>
        <dbReference type="ARBA" id="ARBA00022801"/>
    </source>
</evidence>
<sequence length="354" mass="41637">MNRNTRRSYTKHHNKLKKRTKRTYKYHNKNELYVGGNLLFDENPTGGRRHKTKTNGVKPMNCNPKVKGKTIDKKSCITQPILQKLKESYNTEYPATKITSTDPQSIWLDLKNRMSNCKREDCWLNVIKDPTQRQKIDKELFAPDMPEEWKKKPNAWLSNFDIIAVLEQYQESHPHFKILGPTPIDFDTRPPEKNGRCVWEELCTFSLQHYLDEGKTKIGIVFNLDKHNQGGSHWISLFLDWEHKFIFFLDSAGETMPKEVKALVGRIVQQGKAIDRNHPIAVYENHPTEHQMGNTECGVYCLFFIITMLTSEIEDNRIGKKKFKSAMEKIKFFKETKIPDEYVEKYRKKFFNEG</sequence>
<organism evidence="4">
    <name type="scientific">viral metagenome</name>
    <dbReference type="NCBI Taxonomy" id="1070528"/>
    <lineage>
        <taxon>unclassified sequences</taxon>
        <taxon>metagenomes</taxon>
        <taxon>organismal metagenomes</taxon>
    </lineage>
</organism>
<dbReference type="InterPro" id="IPR003653">
    <property type="entry name" value="Peptidase_C48_C"/>
</dbReference>
<keyword evidence="1" id="KW-0645">Protease</keyword>
<dbReference type="InterPro" id="IPR038765">
    <property type="entry name" value="Papain-like_cys_pep_sf"/>
</dbReference>
<dbReference type="Pfam" id="PF02902">
    <property type="entry name" value="Peptidase_C48"/>
    <property type="match status" value="1"/>
</dbReference>
<protein>
    <recommendedName>
        <fullName evidence="3">Ubiquitin-like protease family profile domain-containing protein</fullName>
    </recommendedName>
</protein>
<feature type="domain" description="Ubiquitin-like protease family profile" evidence="3">
    <location>
        <begin position="228"/>
        <end position="331"/>
    </location>
</feature>
<evidence type="ECO:0000313" key="4">
    <source>
        <dbReference type="EMBL" id="QHT10811.1"/>
    </source>
</evidence>
<reference evidence="4" key="1">
    <citation type="journal article" date="2020" name="Nature">
        <title>Giant virus diversity and host interactions through global metagenomics.</title>
        <authorList>
            <person name="Schulz F."/>
            <person name="Roux S."/>
            <person name="Paez-Espino D."/>
            <person name="Jungbluth S."/>
            <person name="Walsh D.A."/>
            <person name="Denef V.J."/>
            <person name="McMahon K.D."/>
            <person name="Konstantinidis K.T."/>
            <person name="Eloe-Fadrosh E.A."/>
            <person name="Kyrpides N.C."/>
            <person name="Woyke T."/>
        </authorList>
    </citation>
    <scope>NUCLEOTIDE SEQUENCE</scope>
    <source>
        <strain evidence="4">GVMAG-M-3300023174-111</strain>
    </source>
</reference>
<dbReference type="EMBL" id="MN739530">
    <property type="protein sequence ID" value="QHT10811.1"/>
    <property type="molecule type" value="Genomic_DNA"/>
</dbReference>
<accession>A0A6C0D2L6</accession>
<dbReference type="GO" id="GO:0006508">
    <property type="term" value="P:proteolysis"/>
    <property type="evidence" value="ECO:0007669"/>
    <property type="project" value="UniProtKB-KW"/>
</dbReference>
<evidence type="ECO:0000259" key="3">
    <source>
        <dbReference type="Pfam" id="PF02902"/>
    </source>
</evidence>
<proteinExistence type="predicted"/>
<dbReference type="GO" id="GO:0008234">
    <property type="term" value="F:cysteine-type peptidase activity"/>
    <property type="evidence" value="ECO:0007669"/>
    <property type="project" value="InterPro"/>
</dbReference>
<dbReference type="SUPFAM" id="SSF54001">
    <property type="entry name" value="Cysteine proteinases"/>
    <property type="match status" value="1"/>
</dbReference>
<evidence type="ECO:0000256" key="1">
    <source>
        <dbReference type="ARBA" id="ARBA00022670"/>
    </source>
</evidence>
<keyword evidence="2" id="KW-0378">Hydrolase</keyword>